<proteinExistence type="predicted"/>
<dbReference type="EMBL" id="GL945439">
    <property type="protein sequence ID" value="EGO21356.1"/>
    <property type="molecule type" value="Genomic_DNA"/>
</dbReference>
<dbReference type="GeneID" id="18812901"/>
<keyword evidence="1" id="KW-0812">Transmembrane</keyword>
<feature type="transmembrane region" description="Helical" evidence="1">
    <location>
        <begin position="247"/>
        <end position="270"/>
    </location>
</feature>
<sequence>MGIYSLWIDDYDQVAPESHHLSNILKALPLLQHFSNNFRTQQCLGWAIAVFATWALLSSDPFHSSGTTSNNDKATLFIVKHSELDMKLNFRFILEVLELNTMRQSITYAVIWQNAYRPVSTLRFHSIIHTPLLTFSFSIVASNHHVYQEDQQDPQINIIPCQDDTILRWYGQYFSSLTGFQNNVLGAKERLGKVYLETGINPQDTTMLFDDAEFISCGGEEDNIDSDGTQIFGKFFRTFDRDLFPPLWLPTFSGSMAPTTVYLMIVLVILFKWEQYTSQSMFLVARYFRWLMNLQMLPLFMRGYWGALLLSL</sequence>
<keyword evidence="1" id="KW-0472">Membrane</keyword>
<dbReference type="HOGENOM" id="CLU_891863_0_0_1"/>
<evidence type="ECO:0000256" key="1">
    <source>
        <dbReference type="SAM" id="Phobius"/>
    </source>
</evidence>
<dbReference type="RefSeq" id="XP_007322313.1">
    <property type="nucleotide sequence ID" value="XM_007322251.1"/>
</dbReference>
<evidence type="ECO:0000313" key="2">
    <source>
        <dbReference type="EMBL" id="EGO21356.1"/>
    </source>
</evidence>
<protein>
    <submittedName>
        <fullName evidence="2">Uncharacterized protein</fullName>
    </submittedName>
</protein>
<name>F8P7E0_SERL9</name>
<organism>
    <name type="scientific">Serpula lacrymans var. lacrymans (strain S7.9)</name>
    <name type="common">Dry rot fungus</name>
    <dbReference type="NCBI Taxonomy" id="578457"/>
    <lineage>
        <taxon>Eukaryota</taxon>
        <taxon>Fungi</taxon>
        <taxon>Dikarya</taxon>
        <taxon>Basidiomycota</taxon>
        <taxon>Agaricomycotina</taxon>
        <taxon>Agaricomycetes</taxon>
        <taxon>Agaricomycetidae</taxon>
        <taxon>Boletales</taxon>
        <taxon>Coniophorineae</taxon>
        <taxon>Serpulaceae</taxon>
        <taxon>Serpula</taxon>
    </lineage>
</organism>
<gene>
    <name evidence="2" type="ORF">SERLADRAFT_410775</name>
</gene>
<feature type="transmembrane region" description="Helical" evidence="1">
    <location>
        <begin position="290"/>
        <end position="310"/>
    </location>
</feature>
<keyword evidence="1" id="KW-1133">Transmembrane helix</keyword>
<dbReference type="AlphaFoldDB" id="F8P7E0"/>
<reference evidence="2" key="1">
    <citation type="submission" date="2011-04" db="EMBL/GenBank/DDBJ databases">
        <title>Evolution of plant cell wall degrading machinery underlies the functional diversity of forest fungi.</title>
        <authorList>
            <consortium name="US DOE Joint Genome Institute (JGI-PGF)"/>
            <person name="Eastwood D.C."/>
            <person name="Floudas D."/>
            <person name="Binder M."/>
            <person name="Majcherczyk A."/>
            <person name="Schneider P."/>
            <person name="Aerts A."/>
            <person name="Asiegbu F.O."/>
            <person name="Baker S.E."/>
            <person name="Barry K."/>
            <person name="Bendiksby M."/>
            <person name="Blumentritt M."/>
            <person name="Coutinho P.M."/>
            <person name="Cullen D."/>
            <person name="Cullen D."/>
            <person name="Gathman A."/>
            <person name="Goodell B."/>
            <person name="Henrissat B."/>
            <person name="Ihrmark K."/>
            <person name="Kauserud H."/>
            <person name="Kohler A."/>
            <person name="LaButti K."/>
            <person name="Lapidus A."/>
            <person name="Lavin J.L."/>
            <person name="Lee Y.-H."/>
            <person name="Lindquist E."/>
            <person name="Lilly W."/>
            <person name="Lucas S."/>
            <person name="Morin E."/>
            <person name="Murat C."/>
            <person name="Oguiza J.A."/>
            <person name="Park J."/>
            <person name="Pisabarro A.G."/>
            <person name="Riley R."/>
            <person name="Rosling A."/>
            <person name="Salamov A."/>
            <person name="Schmidt O."/>
            <person name="Schmutz J."/>
            <person name="Skrede I."/>
            <person name="Stenlid J."/>
            <person name="Wiebenga A."/>
            <person name="Xie X."/>
            <person name="Kues U."/>
            <person name="Hibbett D.S."/>
            <person name="Hoffmeister D."/>
            <person name="Hogberg N."/>
            <person name="Martin F."/>
            <person name="Grigoriev I.V."/>
            <person name="Watkinson S.C."/>
        </authorList>
    </citation>
    <scope>NUCLEOTIDE SEQUENCE</scope>
    <source>
        <strain evidence="2">S7.9</strain>
    </source>
</reference>
<accession>F8P7E0</accession>
<dbReference type="KEGG" id="sla:SERLADRAFT_410775"/>
<dbReference type="Proteomes" id="UP000008064">
    <property type="component" value="Unassembled WGS sequence"/>
</dbReference>